<proteinExistence type="predicted"/>
<feature type="region of interest" description="Disordered" evidence="1">
    <location>
        <begin position="291"/>
        <end position="312"/>
    </location>
</feature>
<feature type="compositionally biased region" description="Basic and acidic residues" evidence="1">
    <location>
        <begin position="261"/>
        <end position="275"/>
    </location>
</feature>
<feature type="transmembrane region" description="Helical" evidence="2">
    <location>
        <begin position="325"/>
        <end position="350"/>
    </location>
</feature>
<evidence type="ECO:0000256" key="2">
    <source>
        <dbReference type="SAM" id="Phobius"/>
    </source>
</evidence>
<feature type="compositionally biased region" description="Low complexity" evidence="1">
    <location>
        <begin position="171"/>
        <end position="181"/>
    </location>
</feature>
<keyword evidence="4" id="KW-1185">Reference proteome</keyword>
<dbReference type="Proteomes" id="UP001626628">
    <property type="component" value="Chromosome"/>
</dbReference>
<feature type="transmembrane region" description="Helical" evidence="2">
    <location>
        <begin position="362"/>
        <end position="380"/>
    </location>
</feature>
<name>A0ABZ2QVL4_9ACTN</name>
<feature type="region of interest" description="Disordered" evidence="1">
    <location>
        <begin position="67"/>
        <end position="277"/>
    </location>
</feature>
<keyword evidence="2" id="KW-0812">Transmembrane</keyword>
<keyword evidence="2" id="KW-1133">Transmembrane helix</keyword>
<evidence type="ECO:0000313" key="3">
    <source>
        <dbReference type="EMBL" id="WXK78952.1"/>
    </source>
</evidence>
<organism evidence="3 4">
    <name type="scientific">Streptomyces sirii</name>
    <dbReference type="NCBI Taxonomy" id="3127701"/>
    <lineage>
        <taxon>Bacteria</taxon>
        <taxon>Bacillati</taxon>
        <taxon>Actinomycetota</taxon>
        <taxon>Actinomycetes</taxon>
        <taxon>Kitasatosporales</taxon>
        <taxon>Streptomycetaceae</taxon>
        <taxon>Streptomyces</taxon>
    </lineage>
</organism>
<accession>A0ABZ2QVL4</accession>
<evidence type="ECO:0000313" key="4">
    <source>
        <dbReference type="Proteomes" id="UP001626628"/>
    </source>
</evidence>
<dbReference type="EMBL" id="CP147982">
    <property type="protein sequence ID" value="WXK78952.1"/>
    <property type="molecule type" value="Genomic_DNA"/>
</dbReference>
<feature type="compositionally biased region" description="Acidic residues" evidence="1">
    <location>
        <begin position="297"/>
        <end position="309"/>
    </location>
</feature>
<protein>
    <recommendedName>
        <fullName evidence="5">Integral membrane protein</fullName>
    </recommendedName>
</protein>
<evidence type="ECO:0000256" key="1">
    <source>
        <dbReference type="SAM" id="MobiDB-lite"/>
    </source>
</evidence>
<evidence type="ECO:0008006" key="5">
    <source>
        <dbReference type="Google" id="ProtNLM"/>
    </source>
</evidence>
<feature type="compositionally biased region" description="Gly residues" evidence="1">
    <location>
        <begin position="79"/>
        <end position="100"/>
    </location>
</feature>
<reference evidence="3 4" key="1">
    <citation type="submission" date="2024-03" db="EMBL/GenBank/DDBJ databases">
        <title>The complete genome of Streptomyces sirii sp.nov.</title>
        <authorList>
            <person name="Zakalyukina Y.V."/>
            <person name="Belik A.R."/>
            <person name="Biryukov M.V."/>
            <person name="Baturina O.A."/>
            <person name="Kabilov M.R."/>
        </authorList>
    </citation>
    <scope>NUCLEOTIDE SEQUENCE [LARGE SCALE GENOMIC DNA]</scope>
    <source>
        <strain evidence="3 4">BP-8</strain>
    </source>
</reference>
<dbReference type="RefSeq" id="WP_407287601.1">
    <property type="nucleotide sequence ID" value="NZ_CP147982.1"/>
</dbReference>
<sequence>MGIESDQLVFDYLSRVGDLAQQRGLPSSTRMRLVSGLRAEIDSRQIGSASGVRRLLARLGTPEAVVAAAQGADDRPPGAFGGGTDPRPAPGGGTAPGGGPAPDDGPAVPIGLRPAEPPRRSPRAAGASRLWSGARDRLSDLASRGGPTGKAAPGGQDATGGPLPSPRDGSADPSATSAPTAGLPPHLAGADELGDAQDAPDWWRVEPAPFGPGETVPGFVGGIEIPEIWDRPKSGADGDGDGDGGPLSLKKGGTAGSGGDRPQRADEEAEPDAKRGLPGLLRRALARRRGAAAGEETAADETGGEEEADGGPVPLRAWLSPVPTLAVLLLVAGAALGSWLALAGGWALAYLSRRLTPAEAKFAALGLPGLVAAGLVVWLWGRFDGRWGDPIAQGHLGPELLAGLPAMARTAAVASALFLVWRMRRAAR</sequence>
<gene>
    <name evidence="3" type="ORF">WAB15_24840</name>
</gene>
<feature type="transmembrane region" description="Helical" evidence="2">
    <location>
        <begin position="400"/>
        <end position="421"/>
    </location>
</feature>
<keyword evidence="2" id="KW-0472">Membrane</keyword>